<protein>
    <recommendedName>
        <fullName evidence="1">Bacterial toxin 44 domain-containing protein</fullName>
    </recommendedName>
</protein>
<sequence length="521" mass="57827">MQVSRELNTVTNIWEPEVLDDFKERVSYDANGNILSYRRNGNHSFAGTPLGMDSMRYTYKTGTNQLDFVYDSVGASNYENDIDGQTAGNYQYDAIGNLRSDQGAGIDSIEWTVYGKISRIKKSNGSEIRYTYDVGGNRISKRVNGVETWYVRDAAGNVMSIYTKGDGSINNGALSQTEGHLYGSSRLGVNAVKVNVEDGSVLPGVNMTGLGSGINNNFTRGEKSFELSNHLGNVLVTVLDRRVGISKDGIFVDHYEPAISSSQEYYPFGMLMPGRQSRGGYRYGFNGKEKSHEIKGAGNSYTAAFWEYDPRIGRRWNLDPKPTVGMSEYSVFRNGPIWVIDPLGDTTIVNNTGMIISNDKIGNSVYVHHFKDNTNSYIGEIGGKIDANEIFKNLLDENIAISKGLVSPWTFRNLVKNKGTWDLKKNTGTIYGLANAFDKGKDNKTQFSFQGELYTAQDLGNYHYGATGKAFYLFSEHTLLLEAGKAQIAAGTSMPEWQNYRIQVHNAGRGEQYEEKVPLPP</sequence>
<dbReference type="PANTHER" id="PTHR32305:SF15">
    <property type="entry name" value="PROTEIN RHSA-RELATED"/>
    <property type="match status" value="1"/>
</dbReference>
<keyword evidence="3" id="KW-1185">Reference proteome</keyword>
<dbReference type="Gene3D" id="2.180.10.10">
    <property type="entry name" value="RHS repeat-associated core"/>
    <property type="match status" value="1"/>
</dbReference>
<comment type="caution">
    <text evidence="2">The sequence shown here is derived from an EMBL/GenBank/DDBJ whole genome shotgun (WGS) entry which is preliminary data.</text>
</comment>
<dbReference type="InterPro" id="IPR028946">
    <property type="entry name" value="Ntox44"/>
</dbReference>
<dbReference type="AlphaFoldDB" id="A0A3E1NX70"/>
<accession>A0A3E1NX70</accession>
<organism evidence="2 3">
    <name type="scientific">Chitinophaga silvisoli</name>
    <dbReference type="NCBI Taxonomy" id="2291814"/>
    <lineage>
        <taxon>Bacteria</taxon>
        <taxon>Pseudomonadati</taxon>
        <taxon>Bacteroidota</taxon>
        <taxon>Chitinophagia</taxon>
        <taxon>Chitinophagales</taxon>
        <taxon>Chitinophagaceae</taxon>
        <taxon>Chitinophaga</taxon>
    </lineage>
</organism>
<reference evidence="2 3" key="1">
    <citation type="submission" date="2018-08" db="EMBL/GenBank/DDBJ databases">
        <title>Chitinophaga sp. K20C18050901, a novel bacterium isolated from forest soil.</title>
        <authorList>
            <person name="Wang C."/>
        </authorList>
    </citation>
    <scope>NUCLEOTIDE SEQUENCE [LARGE SCALE GENOMIC DNA]</scope>
    <source>
        <strain evidence="2 3">K20C18050901</strain>
    </source>
</reference>
<name>A0A3E1NX70_9BACT</name>
<evidence type="ECO:0000259" key="1">
    <source>
        <dbReference type="Pfam" id="PF15607"/>
    </source>
</evidence>
<dbReference type="Pfam" id="PF15607">
    <property type="entry name" value="Ntox44"/>
    <property type="match status" value="1"/>
</dbReference>
<gene>
    <name evidence="2" type="ORF">DXN04_21970</name>
</gene>
<feature type="domain" description="Bacterial toxin 44" evidence="1">
    <location>
        <begin position="411"/>
        <end position="491"/>
    </location>
</feature>
<dbReference type="PANTHER" id="PTHR32305">
    <property type="match status" value="1"/>
</dbReference>
<dbReference type="EMBL" id="QTJV01000009">
    <property type="protein sequence ID" value="RFM32358.1"/>
    <property type="molecule type" value="Genomic_DNA"/>
</dbReference>
<evidence type="ECO:0000313" key="2">
    <source>
        <dbReference type="EMBL" id="RFM32358.1"/>
    </source>
</evidence>
<proteinExistence type="predicted"/>
<dbReference type="InterPro" id="IPR050708">
    <property type="entry name" value="T6SS_VgrG/RHS"/>
</dbReference>
<dbReference type="Proteomes" id="UP000261174">
    <property type="component" value="Unassembled WGS sequence"/>
</dbReference>
<evidence type="ECO:0000313" key="3">
    <source>
        <dbReference type="Proteomes" id="UP000261174"/>
    </source>
</evidence>